<keyword evidence="4" id="KW-0547">Nucleotide-binding</keyword>
<sequence length="551" mass="63569">MKKYLQSSSMTTSSSTAATLPSTIIKSSTQSHRCFHFGIILMATSLAGILLLTIFYHSTSTINYKYSIAIDSGSTHSRVVLFRWKADKLNDTGLIEEIDSCRVNQPISTNDGSKVNMVADELFHCIRNITTNIKVKNENISIYLGATAGMRLLNQTEPNLVSRIFDQIRKKFQTSGMNIRRISIISGQEEGMFAWIAVNYLSGTLFNRIQMNNKSSFGILDMGGSSAQIARAVLLNEQNNRTMINNDDDGNYQQIRLFGNEYKIHTFSNLCFGAEQALFRYIRLLISRQSDKNGKINVPCFPIGYRTLSSKFPLYDNICTAMKSKSAIENNNEHNEYDLIGTGQLQQCQQDIEWLINREKCTENFEICFKEIPITTNTTNDDDRQRQMDLFYYAISAYYHETKVLRFKKFENISRQQYLNEYHQMCSKTFDQLNEELRIDKKFTASMCFKLPYVISTLTNVYKFNDKTWSRLKFAQDVNKSYIGWVTGMMISETNQIPGERPWIRLINNEIFLAMIITFIMILIISAMIVFYGRKNHRKMVKQTQVHSTII</sequence>
<dbReference type="Pfam" id="PF01150">
    <property type="entry name" value="GDA1_CD39"/>
    <property type="match status" value="1"/>
</dbReference>
<evidence type="ECO:0000313" key="7">
    <source>
        <dbReference type="EMBL" id="KAH9521970.1"/>
    </source>
</evidence>
<evidence type="ECO:0000256" key="4">
    <source>
        <dbReference type="PIRSR" id="PIRSR600407-2"/>
    </source>
</evidence>
<evidence type="ECO:0000256" key="5">
    <source>
        <dbReference type="RuleBase" id="RU003833"/>
    </source>
</evidence>
<proteinExistence type="inferred from homology"/>
<dbReference type="GO" id="GO:0009134">
    <property type="term" value="P:nucleoside diphosphate catabolic process"/>
    <property type="evidence" value="ECO:0007669"/>
    <property type="project" value="TreeGrafter"/>
</dbReference>
<organism evidence="7 8">
    <name type="scientific">Dermatophagoides farinae</name>
    <name type="common">American house dust mite</name>
    <dbReference type="NCBI Taxonomy" id="6954"/>
    <lineage>
        <taxon>Eukaryota</taxon>
        <taxon>Metazoa</taxon>
        <taxon>Ecdysozoa</taxon>
        <taxon>Arthropoda</taxon>
        <taxon>Chelicerata</taxon>
        <taxon>Arachnida</taxon>
        <taxon>Acari</taxon>
        <taxon>Acariformes</taxon>
        <taxon>Sarcoptiformes</taxon>
        <taxon>Astigmata</taxon>
        <taxon>Psoroptidia</taxon>
        <taxon>Analgoidea</taxon>
        <taxon>Pyroglyphidae</taxon>
        <taxon>Dermatophagoidinae</taxon>
        <taxon>Dermatophagoides</taxon>
    </lineage>
</organism>
<keyword evidence="8" id="KW-1185">Reference proteome</keyword>
<keyword evidence="6" id="KW-0812">Transmembrane</keyword>
<dbReference type="Gene3D" id="3.30.420.40">
    <property type="match status" value="1"/>
</dbReference>
<dbReference type="InterPro" id="IPR000407">
    <property type="entry name" value="GDA1_CD39_NTPase"/>
</dbReference>
<dbReference type="AlphaFoldDB" id="A0A922I784"/>
<name>A0A922I784_DERFA</name>
<dbReference type="GO" id="GO:0005524">
    <property type="term" value="F:ATP binding"/>
    <property type="evidence" value="ECO:0007669"/>
    <property type="project" value="UniProtKB-KW"/>
</dbReference>
<evidence type="ECO:0000256" key="2">
    <source>
        <dbReference type="ARBA" id="ARBA00022801"/>
    </source>
</evidence>
<dbReference type="PROSITE" id="PS01238">
    <property type="entry name" value="GDA1_CD39_NTPASE"/>
    <property type="match status" value="1"/>
</dbReference>
<dbReference type="EMBL" id="ASGP02000002">
    <property type="protein sequence ID" value="KAH9521970.1"/>
    <property type="molecule type" value="Genomic_DNA"/>
</dbReference>
<evidence type="ECO:0000313" key="8">
    <source>
        <dbReference type="Proteomes" id="UP000790347"/>
    </source>
</evidence>
<protein>
    <submittedName>
        <fullName evidence="7">Ectonucleoside triphosphate diphosphohydrolase 1</fullName>
    </submittedName>
</protein>
<evidence type="ECO:0000256" key="6">
    <source>
        <dbReference type="SAM" id="Phobius"/>
    </source>
</evidence>
<feature type="active site" description="Proton acceptor" evidence="3">
    <location>
        <position position="190"/>
    </location>
</feature>
<reference evidence="7" key="1">
    <citation type="submission" date="2013-05" db="EMBL/GenBank/DDBJ databases">
        <authorList>
            <person name="Yim A.K.Y."/>
            <person name="Chan T.F."/>
            <person name="Ji K.M."/>
            <person name="Liu X.Y."/>
            <person name="Zhou J.W."/>
            <person name="Li R.Q."/>
            <person name="Yang K.Y."/>
            <person name="Li J."/>
            <person name="Li M."/>
            <person name="Law P.T.W."/>
            <person name="Wu Y.L."/>
            <person name="Cai Z.L."/>
            <person name="Qin H."/>
            <person name="Bao Y."/>
            <person name="Leung R.K.K."/>
            <person name="Ng P.K.S."/>
            <person name="Zou J."/>
            <person name="Zhong X.J."/>
            <person name="Ran P.X."/>
            <person name="Zhong N.S."/>
            <person name="Liu Z.G."/>
            <person name="Tsui S.K.W."/>
        </authorList>
    </citation>
    <scope>NUCLEOTIDE SEQUENCE</scope>
    <source>
        <strain evidence="7">Derf</strain>
        <tissue evidence="7">Whole organism</tissue>
    </source>
</reference>
<dbReference type="GO" id="GO:0045134">
    <property type="term" value="F:UDP phosphatase activity"/>
    <property type="evidence" value="ECO:0007669"/>
    <property type="project" value="TreeGrafter"/>
</dbReference>
<dbReference type="Gene3D" id="3.30.420.150">
    <property type="entry name" value="Exopolyphosphatase. Domain 2"/>
    <property type="match status" value="1"/>
</dbReference>
<feature type="binding site" evidence="4">
    <location>
        <begin position="224"/>
        <end position="228"/>
    </location>
    <ligand>
        <name>ATP</name>
        <dbReference type="ChEBI" id="CHEBI:30616"/>
    </ligand>
</feature>
<dbReference type="Proteomes" id="UP000790347">
    <property type="component" value="Unassembled WGS sequence"/>
</dbReference>
<dbReference type="PANTHER" id="PTHR11782">
    <property type="entry name" value="ADENOSINE/GUANOSINE DIPHOSPHATASE"/>
    <property type="match status" value="1"/>
</dbReference>
<dbReference type="GO" id="GO:0005886">
    <property type="term" value="C:plasma membrane"/>
    <property type="evidence" value="ECO:0007669"/>
    <property type="project" value="TreeGrafter"/>
</dbReference>
<keyword evidence="4" id="KW-0067">ATP-binding</keyword>
<keyword evidence="6" id="KW-0472">Membrane</keyword>
<feature type="transmembrane region" description="Helical" evidence="6">
    <location>
        <begin position="511"/>
        <end position="532"/>
    </location>
</feature>
<evidence type="ECO:0000256" key="3">
    <source>
        <dbReference type="PIRSR" id="PIRSR600407-1"/>
    </source>
</evidence>
<keyword evidence="2 5" id="KW-0378">Hydrolase</keyword>
<keyword evidence="6" id="KW-1133">Transmembrane helix</keyword>
<comment type="similarity">
    <text evidence="1 5">Belongs to the GDA1/CD39 NTPase family.</text>
</comment>
<dbReference type="GO" id="GO:0017111">
    <property type="term" value="F:ribonucleoside triphosphate phosphatase activity"/>
    <property type="evidence" value="ECO:0007669"/>
    <property type="project" value="TreeGrafter"/>
</dbReference>
<evidence type="ECO:0000256" key="1">
    <source>
        <dbReference type="ARBA" id="ARBA00009283"/>
    </source>
</evidence>
<dbReference type="GO" id="GO:0004382">
    <property type="term" value="F:GDP phosphatase activity"/>
    <property type="evidence" value="ECO:0007669"/>
    <property type="project" value="TreeGrafter"/>
</dbReference>
<reference evidence="7" key="2">
    <citation type="journal article" date="2022" name="Res Sq">
        <title>Comparative Genomics Reveals Insights into the Divergent Evolution of Astigmatic Mites and Household Pest Adaptations.</title>
        <authorList>
            <person name="Xiong Q."/>
            <person name="Wan A.T.-Y."/>
            <person name="Liu X.-Y."/>
            <person name="Fung C.S.-H."/>
            <person name="Xiao X."/>
            <person name="Malainual N."/>
            <person name="Hou J."/>
            <person name="Wang L."/>
            <person name="Wang M."/>
            <person name="Yang K."/>
            <person name="Cui Y."/>
            <person name="Leung E."/>
            <person name="Nong W."/>
            <person name="Shin S.-K."/>
            <person name="Au S."/>
            <person name="Jeong K.Y."/>
            <person name="Chew F.T."/>
            <person name="Hui J."/>
            <person name="Leung T.F."/>
            <person name="Tungtrongchitr A."/>
            <person name="Zhong N."/>
            <person name="Liu Z."/>
            <person name="Tsui S."/>
        </authorList>
    </citation>
    <scope>NUCLEOTIDE SEQUENCE</scope>
    <source>
        <strain evidence="7">Derf</strain>
        <tissue evidence="7">Whole organism</tissue>
    </source>
</reference>
<dbReference type="OrthoDB" id="6372431at2759"/>
<comment type="caution">
    <text evidence="7">The sequence shown here is derived from an EMBL/GenBank/DDBJ whole genome shotgun (WGS) entry which is preliminary data.</text>
</comment>
<dbReference type="PANTHER" id="PTHR11782:SF83">
    <property type="entry name" value="GUANOSINE-DIPHOSPHATASE"/>
    <property type="match status" value="1"/>
</dbReference>
<feature type="transmembrane region" description="Helical" evidence="6">
    <location>
        <begin position="34"/>
        <end position="56"/>
    </location>
</feature>
<accession>A0A922I784</accession>
<gene>
    <name evidence="7" type="primary">ENTPD1</name>
    <name evidence="7" type="ORF">DERF_005576</name>
</gene>